<keyword evidence="1 4" id="KW-0489">Methyltransferase</keyword>
<evidence type="ECO:0000313" key="7">
    <source>
        <dbReference type="EMBL" id="MEA5518156.1"/>
    </source>
</evidence>
<dbReference type="GO" id="GO:0008168">
    <property type="term" value="F:methyltransferase activity"/>
    <property type="evidence" value="ECO:0007669"/>
    <property type="project" value="UniProtKB-KW"/>
</dbReference>
<dbReference type="PROSITE" id="PS50926">
    <property type="entry name" value="TRAM"/>
    <property type="match status" value="1"/>
</dbReference>
<feature type="binding site" evidence="4">
    <location>
        <position position="349"/>
    </location>
    <ligand>
        <name>S-adenosyl-L-methionine</name>
        <dbReference type="ChEBI" id="CHEBI:59789"/>
    </ligand>
</feature>
<feature type="binding site" evidence="4">
    <location>
        <position position="394"/>
    </location>
    <ligand>
        <name>S-adenosyl-L-methionine</name>
        <dbReference type="ChEBI" id="CHEBI:59789"/>
    </ligand>
</feature>
<dbReference type="PROSITE" id="PS51687">
    <property type="entry name" value="SAM_MT_RNA_M5U"/>
    <property type="match status" value="1"/>
</dbReference>
<keyword evidence="3 4" id="KW-0949">S-adenosyl-L-methionine</keyword>
<dbReference type="Proteomes" id="UP001301728">
    <property type="component" value="Unassembled WGS sequence"/>
</dbReference>
<dbReference type="Gene3D" id="3.40.50.150">
    <property type="entry name" value="Vaccinia Virus protein VP39"/>
    <property type="match status" value="1"/>
</dbReference>
<dbReference type="Gene3D" id="2.40.50.140">
    <property type="entry name" value="Nucleic acid-binding proteins"/>
    <property type="match status" value="1"/>
</dbReference>
<feature type="active site" evidence="5">
    <location>
        <position position="421"/>
    </location>
</feature>
<dbReference type="GO" id="GO:0032259">
    <property type="term" value="P:methylation"/>
    <property type="evidence" value="ECO:0007669"/>
    <property type="project" value="UniProtKB-KW"/>
</dbReference>
<feature type="binding site" evidence="4">
    <location>
        <position position="316"/>
    </location>
    <ligand>
        <name>S-adenosyl-L-methionine</name>
        <dbReference type="ChEBI" id="CHEBI:59789"/>
    </ligand>
</feature>
<evidence type="ECO:0000256" key="4">
    <source>
        <dbReference type="PROSITE-ProRule" id="PRU01024"/>
    </source>
</evidence>
<accession>A0ABU5TTF2</accession>
<dbReference type="PANTHER" id="PTHR11061:SF30">
    <property type="entry name" value="TRNA (URACIL(54)-C(5))-METHYLTRANSFERASE"/>
    <property type="match status" value="1"/>
</dbReference>
<dbReference type="EC" id="2.1.1.190" evidence="7"/>
<feature type="domain" description="TRAM" evidence="6">
    <location>
        <begin position="5"/>
        <end position="63"/>
    </location>
</feature>
<dbReference type="InterPro" id="IPR030391">
    <property type="entry name" value="MeTrfase_TrmA_CS"/>
</dbReference>
<evidence type="ECO:0000256" key="3">
    <source>
        <dbReference type="ARBA" id="ARBA00022691"/>
    </source>
</evidence>
<reference evidence="7 8" key="1">
    <citation type="submission" date="2023-12" db="EMBL/GenBank/DDBJ databases">
        <title>Baltic Sea Cyanobacteria.</title>
        <authorList>
            <person name="Delbaje E."/>
            <person name="Fewer D.P."/>
            <person name="Shishido T.K."/>
        </authorList>
    </citation>
    <scope>NUCLEOTIDE SEQUENCE [LARGE SCALE GENOMIC DNA]</scope>
    <source>
        <strain evidence="7 8">CCNP 1315</strain>
    </source>
</reference>
<dbReference type="PROSITE" id="PS01231">
    <property type="entry name" value="TRMA_2"/>
    <property type="match status" value="1"/>
</dbReference>
<dbReference type="InterPro" id="IPR012340">
    <property type="entry name" value="NA-bd_OB-fold"/>
</dbReference>
<dbReference type="SUPFAM" id="SSF53335">
    <property type="entry name" value="S-adenosyl-L-methionine-dependent methyltransferases"/>
    <property type="match status" value="1"/>
</dbReference>
<protein>
    <submittedName>
        <fullName evidence="7">23S rRNA (Uracil(1939)-C(5))-methyltransferase RlmD</fullName>
        <ecNumber evidence="7">2.1.1.190</ecNumber>
    </submittedName>
</protein>
<gene>
    <name evidence="7" type="primary">rlmD</name>
    <name evidence="7" type="ORF">VB854_04240</name>
</gene>
<dbReference type="CDD" id="cd02440">
    <property type="entry name" value="AdoMet_MTases"/>
    <property type="match status" value="1"/>
</dbReference>
<dbReference type="InterPro" id="IPR030390">
    <property type="entry name" value="MeTrfase_TrmA_AS"/>
</dbReference>
<evidence type="ECO:0000256" key="1">
    <source>
        <dbReference type="ARBA" id="ARBA00022603"/>
    </source>
</evidence>
<evidence type="ECO:0000313" key="8">
    <source>
        <dbReference type="Proteomes" id="UP001301728"/>
    </source>
</evidence>
<organism evidence="7 8">
    <name type="scientific">Limnoraphis robusta CCNP1315</name>
    <dbReference type="NCBI Taxonomy" id="3110306"/>
    <lineage>
        <taxon>Bacteria</taxon>
        <taxon>Bacillati</taxon>
        <taxon>Cyanobacteriota</taxon>
        <taxon>Cyanophyceae</taxon>
        <taxon>Oscillatoriophycideae</taxon>
        <taxon>Oscillatoriales</taxon>
        <taxon>Sirenicapillariaceae</taxon>
        <taxon>Limnoraphis</taxon>
    </lineage>
</organism>
<comment type="similarity">
    <text evidence="4">Belongs to the class I-like SAM-binding methyltransferase superfamily. RNA M5U methyltransferase family.</text>
</comment>
<dbReference type="Gene3D" id="2.40.50.1070">
    <property type="match status" value="1"/>
</dbReference>
<dbReference type="InterPro" id="IPR002792">
    <property type="entry name" value="TRAM_dom"/>
</dbReference>
<dbReference type="PROSITE" id="PS01230">
    <property type="entry name" value="TRMA_1"/>
    <property type="match status" value="1"/>
</dbReference>
<proteinExistence type="inferred from homology"/>
<keyword evidence="2 4" id="KW-0808">Transferase</keyword>
<evidence type="ECO:0000259" key="6">
    <source>
        <dbReference type="PROSITE" id="PS50926"/>
    </source>
</evidence>
<dbReference type="NCBIfam" id="TIGR00479">
    <property type="entry name" value="rumA"/>
    <property type="match status" value="1"/>
</dbReference>
<dbReference type="Pfam" id="PF05958">
    <property type="entry name" value="tRNA_U5-meth_tr"/>
    <property type="match status" value="1"/>
</dbReference>
<dbReference type="EMBL" id="JAYGHT010000007">
    <property type="protein sequence ID" value="MEA5518156.1"/>
    <property type="molecule type" value="Genomic_DNA"/>
</dbReference>
<comment type="caution">
    <text evidence="7">The sequence shown here is derived from an EMBL/GenBank/DDBJ whole genome shotgun (WGS) entry which is preliminary data.</text>
</comment>
<evidence type="ECO:0000256" key="2">
    <source>
        <dbReference type="ARBA" id="ARBA00022679"/>
    </source>
</evidence>
<dbReference type="SUPFAM" id="SSF50249">
    <property type="entry name" value="Nucleic acid-binding proteins"/>
    <property type="match status" value="1"/>
</dbReference>
<dbReference type="InterPro" id="IPR010280">
    <property type="entry name" value="U5_MeTrfase_fam"/>
</dbReference>
<keyword evidence="8" id="KW-1185">Reference proteome</keyword>
<evidence type="ECO:0000256" key="5">
    <source>
        <dbReference type="PROSITE-ProRule" id="PRU10015"/>
    </source>
</evidence>
<feature type="binding site" evidence="4">
    <location>
        <position position="287"/>
    </location>
    <ligand>
        <name>S-adenosyl-L-methionine</name>
        <dbReference type="ChEBI" id="CHEBI:59789"/>
    </ligand>
</feature>
<dbReference type="Pfam" id="PF01938">
    <property type="entry name" value="TRAM"/>
    <property type="match status" value="1"/>
</dbReference>
<name>A0ABU5TTF2_9CYAN</name>
<feature type="active site" description="Nucleophile" evidence="4">
    <location>
        <position position="421"/>
    </location>
</feature>
<dbReference type="InterPro" id="IPR029063">
    <property type="entry name" value="SAM-dependent_MTases_sf"/>
</dbReference>
<sequence length="470" mass="52724">MTDSDYQQGQRLELEITDLTDTGEGIGRYQDQVVFVPDTIPGDRIIARLIHVKRKYAIARLEKLITHSPQRIRPACIVADKCGGCQWQHIDYDAQLTTKQHLVVEALEHIGGFPQPPVSPILPSPSALHYRNKATYPLSRSSTGQVQAGYYQKGSHRLINLNQCPVQDENLDPFLANIKQDIQEQGWSIYNEQQHRGLIRHLSLRIGRRTGEILLTLVACRPLPRLEEQAETWLQQYPNLVGVCLNINPEKTNVIFGEQTNCVKGQGFLREEFAGLNFHLTPETFFQVNTEAAEAVLKVIQPQLNLLGEEIIIDAYCGIGTLTLPLAKQLQLLASSAQKTAQKQVIGIEMQPTAVQLAYQNARLNGIDNVSFEVGTVETILSRLSIQPDIILLDPPRKGCDRSVLEMLLKLQPTQIVYVSCKPSTLARDLKILCENGFYHLTQVQPVDFFPQTPHVECVAFLQLAVTSNQ</sequence>
<dbReference type="PANTHER" id="PTHR11061">
    <property type="entry name" value="RNA M5U METHYLTRANSFERASE"/>
    <property type="match status" value="1"/>
</dbReference>
<dbReference type="RefSeq" id="WP_323271945.1">
    <property type="nucleotide sequence ID" value="NZ_JAYGHT010000007.1"/>
</dbReference>